<organism evidence="1">
    <name type="scientific">marine sediment metagenome</name>
    <dbReference type="NCBI Taxonomy" id="412755"/>
    <lineage>
        <taxon>unclassified sequences</taxon>
        <taxon>metagenomes</taxon>
        <taxon>ecological metagenomes</taxon>
    </lineage>
</organism>
<dbReference type="AlphaFoldDB" id="A0A0F9T4W6"/>
<proteinExistence type="predicted"/>
<sequence>MKLIHELSLTDLIFTATIMLLGEEGTDYACYDSDPEWWRLRLWIRIN</sequence>
<protein>
    <submittedName>
        <fullName evidence="1">Uncharacterized protein</fullName>
    </submittedName>
</protein>
<gene>
    <name evidence="1" type="ORF">LCGC14_0393050</name>
</gene>
<comment type="caution">
    <text evidence="1">The sequence shown here is derived from an EMBL/GenBank/DDBJ whole genome shotgun (WGS) entry which is preliminary data.</text>
</comment>
<name>A0A0F9T4W6_9ZZZZ</name>
<reference evidence="1" key="1">
    <citation type="journal article" date="2015" name="Nature">
        <title>Complex archaea that bridge the gap between prokaryotes and eukaryotes.</title>
        <authorList>
            <person name="Spang A."/>
            <person name="Saw J.H."/>
            <person name="Jorgensen S.L."/>
            <person name="Zaremba-Niedzwiedzka K."/>
            <person name="Martijn J."/>
            <person name="Lind A.E."/>
            <person name="van Eijk R."/>
            <person name="Schleper C."/>
            <person name="Guy L."/>
            <person name="Ettema T.J."/>
        </authorList>
    </citation>
    <scope>NUCLEOTIDE SEQUENCE</scope>
</reference>
<accession>A0A0F9T4W6</accession>
<evidence type="ECO:0000313" key="1">
    <source>
        <dbReference type="EMBL" id="KKN74219.1"/>
    </source>
</evidence>
<dbReference type="EMBL" id="LAZR01000330">
    <property type="protein sequence ID" value="KKN74219.1"/>
    <property type="molecule type" value="Genomic_DNA"/>
</dbReference>